<feature type="active site" evidence="9">
    <location>
        <position position="122"/>
    </location>
</feature>
<dbReference type="RefSeq" id="WP_092342469.1">
    <property type="nucleotide sequence ID" value="NZ_FLSL01000084.1"/>
</dbReference>
<keyword evidence="8 9" id="KW-0472">Membrane</keyword>
<evidence type="ECO:0000256" key="7">
    <source>
        <dbReference type="ARBA" id="ARBA00022989"/>
    </source>
</evidence>
<dbReference type="Pfam" id="PF01252">
    <property type="entry name" value="Peptidase_A8"/>
    <property type="match status" value="1"/>
</dbReference>
<comment type="function">
    <text evidence="9 10">This protein specifically catalyzes the removal of signal peptides from prolipoproteins.</text>
</comment>
<comment type="subcellular location">
    <subcellularLocation>
        <location evidence="9">Cell membrane</location>
        <topology evidence="9">Multi-pass membrane protein</topology>
    </subcellularLocation>
</comment>
<dbReference type="AlphaFoldDB" id="A0A0S4M004"/>
<keyword evidence="13" id="KW-1185">Reference proteome</keyword>
<keyword evidence="4 9" id="KW-0812">Transmembrane</keyword>
<evidence type="ECO:0000256" key="4">
    <source>
        <dbReference type="ARBA" id="ARBA00022692"/>
    </source>
</evidence>
<evidence type="ECO:0000256" key="2">
    <source>
        <dbReference type="ARBA" id="ARBA00022475"/>
    </source>
</evidence>
<evidence type="ECO:0000313" key="13">
    <source>
        <dbReference type="Proteomes" id="UP000198651"/>
    </source>
</evidence>
<dbReference type="EMBL" id="LN906597">
    <property type="protein sequence ID" value="CUT16929.1"/>
    <property type="molecule type" value="Genomic_DNA"/>
</dbReference>
<keyword evidence="5 9" id="KW-0064">Aspartyl protease</keyword>
<dbReference type="PROSITE" id="PS00855">
    <property type="entry name" value="SPASE_II"/>
    <property type="match status" value="1"/>
</dbReference>
<evidence type="ECO:0000256" key="10">
    <source>
        <dbReference type="RuleBase" id="RU000594"/>
    </source>
</evidence>
<dbReference type="OrthoDB" id="9810259at2"/>
<keyword evidence="2 9" id="KW-1003">Cell membrane</keyword>
<protein>
    <recommendedName>
        <fullName evidence="9">Lipoprotein signal peptidase</fullName>
        <ecNumber evidence="9">3.4.23.36</ecNumber>
    </recommendedName>
    <alternativeName>
        <fullName evidence="9">Prolipoprotein signal peptidase</fullName>
    </alternativeName>
    <alternativeName>
        <fullName evidence="9">Signal peptidase II</fullName>
        <shortName evidence="9">SPase II</shortName>
    </alternativeName>
</protein>
<dbReference type="HAMAP" id="MF_00161">
    <property type="entry name" value="LspA"/>
    <property type="match status" value="1"/>
</dbReference>
<dbReference type="PRINTS" id="PR00781">
    <property type="entry name" value="LIPOSIGPTASE"/>
</dbReference>
<reference evidence="13" key="1">
    <citation type="submission" date="2015-11" db="EMBL/GenBank/DDBJ databases">
        <authorList>
            <person name="Seth-Smith H.M.B."/>
        </authorList>
    </citation>
    <scope>NUCLEOTIDE SEQUENCE [LARGE SCALE GENOMIC DNA]</scope>
    <source>
        <strain evidence="13">2013Ark11</strain>
    </source>
</reference>
<evidence type="ECO:0000313" key="12">
    <source>
        <dbReference type="EMBL" id="CUT16929.1"/>
    </source>
</evidence>
<evidence type="ECO:0000256" key="6">
    <source>
        <dbReference type="ARBA" id="ARBA00022801"/>
    </source>
</evidence>
<dbReference type="PATRIC" id="fig|1561003.3.peg.67"/>
<keyword evidence="6 9" id="KW-0378">Hydrolase</keyword>
<dbReference type="STRING" id="1561003.Ark11_0069"/>
<organism evidence="12 13">
    <name type="scientific">Candidatus Ichthyocystis hellenicum</name>
    <dbReference type="NCBI Taxonomy" id="1561003"/>
    <lineage>
        <taxon>Bacteria</taxon>
        <taxon>Pseudomonadati</taxon>
        <taxon>Pseudomonadota</taxon>
        <taxon>Betaproteobacteria</taxon>
        <taxon>Burkholderiales</taxon>
        <taxon>Candidatus Ichthyocystis</taxon>
    </lineage>
</organism>
<keyword evidence="7 9" id="KW-1133">Transmembrane helix</keyword>
<dbReference type="GO" id="GO:0004190">
    <property type="term" value="F:aspartic-type endopeptidase activity"/>
    <property type="evidence" value="ECO:0007669"/>
    <property type="project" value="UniProtKB-UniRule"/>
</dbReference>
<proteinExistence type="inferred from homology"/>
<dbReference type="PANTHER" id="PTHR33695">
    <property type="entry name" value="LIPOPROTEIN SIGNAL PEPTIDASE"/>
    <property type="match status" value="1"/>
</dbReference>
<gene>
    <name evidence="9" type="primary">lspA</name>
    <name evidence="12" type="ORF">Ark11_0069</name>
</gene>
<evidence type="ECO:0000256" key="9">
    <source>
        <dbReference type="HAMAP-Rule" id="MF_00161"/>
    </source>
</evidence>
<comment type="caution">
    <text evidence="9">Lacks conserved residue(s) required for the propagation of feature annotation.</text>
</comment>
<dbReference type="EC" id="3.4.23.36" evidence="9"/>
<evidence type="ECO:0000256" key="3">
    <source>
        <dbReference type="ARBA" id="ARBA00022670"/>
    </source>
</evidence>
<name>A0A0S4M004_9BURK</name>
<evidence type="ECO:0000256" key="5">
    <source>
        <dbReference type="ARBA" id="ARBA00022750"/>
    </source>
</evidence>
<sequence length="162" mass="18969">MHRLRINAYIRWVLIFSSVISLDQLSKLWAIRSLMFYHPIYVNKYMNWNLVFNYGAAFGFMNHQNGWQSYLFVAITFLISTFFCILIYRGYLRSWGADAAFLIIAGGLSNAVDRMYRGAVLDFVQWHFHQWAWPSFNLADAAITLGVILLISYNQWGSCDRN</sequence>
<dbReference type="NCBIfam" id="TIGR00077">
    <property type="entry name" value="lspA"/>
    <property type="match status" value="1"/>
</dbReference>
<keyword evidence="3 9" id="KW-0645">Protease</keyword>
<dbReference type="InterPro" id="IPR001872">
    <property type="entry name" value="Peptidase_A8"/>
</dbReference>
<dbReference type="GO" id="GO:0006508">
    <property type="term" value="P:proteolysis"/>
    <property type="evidence" value="ECO:0007669"/>
    <property type="project" value="UniProtKB-KW"/>
</dbReference>
<evidence type="ECO:0000256" key="8">
    <source>
        <dbReference type="ARBA" id="ARBA00023136"/>
    </source>
</evidence>
<feature type="transmembrane region" description="Helical" evidence="9">
    <location>
        <begin position="67"/>
        <end position="88"/>
    </location>
</feature>
<accession>A0A0S4M004</accession>
<evidence type="ECO:0000256" key="1">
    <source>
        <dbReference type="ARBA" id="ARBA00006139"/>
    </source>
</evidence>
<feature type="active site" evidence="9">
    <location>
        <position position="140"/>
    </location>
</feature>
<comment type="catalytic activity">
    <reaction evidence="9 10">
        <text>Release of signal peptides from bacterial membrane prolipoproteins. Hydrolyzes -Xaa-Yaa-Zaa-|-(S,diacylglyceryl)Cys-, in which Xaa is hydrophobic (preferably Leu), and Yaa (Ala or Ser) and Zaa (Gly or Ala) have small, neutral side chains.</text>
        <dbReference type="EC" id="3.4.23.36"/>
    </reaction>
</comment>
<feature type="transmembrane region" description="Helical" evidence="9">
    <location>
        <begin position="132"/>
        <end position="153"/>
    </location>
</feature>
<comment type="similarity">
    <text evidence="1 9 11">Belongs to the peptidase A8 family.</text>
</comment>
<comment type="pathway">
    <text evidence="9">Protein modification; lipoprotein biosynthesis (signal peptide cleavage).</text>
</comment>
<dbReference type="UniPathway" id="UPA00665"/>
<dbReference type="PANTHER" id="PTHR33695:SF1">
    <property type="entry name" value="LIPOPROTEIN SIGNAL PEPTIDASE"/>
    <property type="match status" value="1"/>
</dbReference>
<evidence type="ECO:0000256" key="11">
    <source>
        <dbReference type="RuleBase" id="RU004181"/>
    </source>
</evidence>
<dbReference type="Proteomes" id="UP000198651">
    <property type="component" value="Chromosome I"/>
</dbReference>
<dbReference type="GO" id="GO:0005886">
    <property type="term" value="C:plasma membrane"/>
    <property type="evidence" value="ECO:0007669"/>
    <property type="project" value="UniProtKB-SubCell"/>
</dbReference>